<dbReference type="EMBL" id="JAIVGD010000015">
    <property type="protein sequence ID" value="KAH0759934.1"/>
    <property type="molecule type" value="Genomic_DNA"/>
</dbReference>
<evidence type="ECO:0000256" key="1">
    <source>
        <dbReference type="SAM" id="MobiDB-lite"/>
    </source>
</evidence>
<keyword evidence="3" id="KW-1185">Reference proteome</keyword>
<name>A0ABQ7V744_SOLTU</name>
<reference evidence="2 3" key="1">
    <citation type="journal article" date="2021" name="bioRxiv">
        <title>Chromosome-scale and haplotype-resolved genome assembly of a tetraploid potato cultivar.</title>
        <authorList>
            <person name="Sun H."/>
            <person name="Jiao W.-B."/>
            <person name="Krause K."/>
            <person name="Campoy J.A."/>
            <person name="Goel M."/>
            <person name="Folz-Donahue K."/>
            <person name="Kukat C."/>
            <person name="Huettel B."/>
            <person name="Schneeberger K."/>
        </authorList>
    </citation>
    <scope>NUCLEOTIDE SEQUENCE [LARGE SCALE GENOMIC DNA]</scope>
    <source>
        <strain evidence="2">SolTubOtavaFocal</strain>
        <tissue evidence="2">Leaves</tissue>
    </source>
</reference>
<accession>A0ABQ7V744</accession>
<feature type="region of interest" description="Disordered" evidence="1">
    <location>
        <begin position="156"/>
        <end position="196"/>
    </location>
</feature>
<organism evidence="2 3">
    <name type="scientific">Solanum tuberosum</name>
    <name type="common">Potato</name>
    <dbReference type="NCBI Taxonomy" id="4113"/>
    <lineage>
        <taxon>Eukaryota</taxon>
        <taxon>Viridiplantae</taxon>
        <taxon>Streptophyta</taxon>
        <taxon>Embryophyta</taxon>
        <taxon>Tracheophyta</taxon>
        <taxon>Spermatophyta</taxon>
        <taxon>Magnoliopsida</taxon>
        <taxon>eudicotyledons</taxon>
        <taxon>Gunneridae</taxon>
        <taxon>Pentapetalae</taxon>
        <taxon>asterids</taxon>
        <taxon>lamiids</taxon>
        <taxon>Solanales</taxon>
        <taxon>Solanaceae</taxon>
        <taxon>Solanoideae</taxon>
        <taxon>Solaneae</taxon>
        <taxon>Solanum</taxon>
    </lineage>
</organism>
<evidence type="ECO:0000313" key="2">
    <source>
        <dbReference type="EMBL" id="KAH0759934.1"/>
    </source>
</evidence>
<feature type="compositionally biased region" description="Basic and acidic residues" evidence="1">
    <location>
        <begin position="391"/>
        <end position="401"/>
    </location>
</feature>
<evidence type="ECO:0000313" key="3">
    <source>
        <dbReference type="Proteomes" id="UP000826656"/>
    </source>
</evidence>
<sequence>MQGDNNDNCKVINGEHNTQRTQDKAQINHEPQVAKVHKLHKGGAKILSSGKVVGNPGNWNVVRDRRGKINVAPPLATVVENKYDVLDRAENIMVDSNTTKTNIIQNNGTINTGDPSEDVGEGRMKMSTKEWITKAFGAFLQGDHQLSSSSIIRDSLEVSQDGNEPTQKITKPAKEINNQQDNTQRNKGRSNDDKDVEEKLQNIDNGEKRLDKDKAVVATVSTKSDKCSDQEKNLEQHEEDEQGMHNLVAIGATDQKVKSPKKHGELSTTNEEQNNHMDNVKISRDTIDTSYNSPETHGKDHNNAEQLVDAKSKRVNIACQCSNNGSIRTSKKIHESERENNMAIVIVPTALQSDDCQVVMVPTESPNTTLHNILIHKWVDAEPEDLAEAVKSAKNDKKQGDGESAQPLRVQPRRQICAAADHSASLVEIADQLGD</sequence>
<feature type="region of interest" description="Disordered" evidence="1">
    <location>
        <begin position="390"/>
        <end position="414"/>
    </location>
</feature>
<feature type="compositionally biased region" description="Polar residues" evidence="1">
    <location>
        <begin position="176"/>
        <end position="185"/>
    </location>
</feature>
<feature type="compositionally biased region" description="Polar residues" evidence="1">
    <location>
        <begin position="156"/>
        <end position="169"/>
    </location>
</feature>
<feature type="region of interest" description="Disordered" evidence="1">
    <location>
        <begin position="220"/>
        <end position="240"/>
    </location>
</feature>
<dbReference type="Proteomes" id="UP000826656">
    <property type="component" value="Unassembled WGS sequence"/>
</dbReference>
<gene>
    <name evidence="2" type="ORF">KY290_023427</name>
</gene>
<feature type="region of interest" description="Disordered" evidence="1">
    <location>
        <begin position="255"/>
        <end position="278"/>
    </location>
</feature>
<feature type="compositionally biased region" description="Basic and acidic residues" evidence="1">
    <location>
        <begin position="223"/>
        <end position="236"/>
    </location>
</feature>
<comment type="caution">
    <text evidence="2">The sequence shown here is derived from an EMBL/GenBank/DDBJ whole genome shotgun (WGS) entry which is preliminary data.</text>
</comment>
<proteinExistence type="predicted"/>
<protein>
    <submittedName>
        <fullName evidence="2">Uncharacterized protein</fullName>
    </submittedName>
</protein>